<dbReference type="AlphaFoldDB" id="F0W8E0"/>
<accession>F0W8E0</accession>
<reference evidence="1" key="1">
    <citation type="journal article" date="2011" name="PLoS Biol.">
        <title>Gene gain and loss during evolution of obligate parasitism in the white rust pathogen of Arabidopsis thaliana.</title>
        <authorList>
            <person name="Kemen E."/>
            <person name="Gardiner A."/>
            <person name="Schultz-Larsen T."/>
            <person name="Kemen A.C."/>
            <person name="Balmuth A.L."/>
            <person name="Robert-Seilaniantz A."/>
            <person name="Bailey K."/>
            <person name="Holub E."/>
            <person name="Studholme D.J."/>
            <person name="Maclean D."/>
            <person name="Jones J.D."/>
        </authorList>
    </citation>
    <scope>NUCLEOTIDE SEQUENCE</scope>
</reference>
<evidence type="ECO:0000313" key="1">
    <source>
        <dbReference type="EMBL" id="CCA17395.1"/>
    </source>
</evidence>
<gene>
    <name evidence="1" type="primary">AlNc14C34G3071</name>
    <name evidence="1" type="ORF">ALNC14_035380</name>
</gene>
<name>F0W8E0_9STRA</name>
<protein>
    <submittedName>
        <fullName evidence="1">AlNc14C34G3071 protein</fullName>
    </submittedName>
</protein>
<organism evidence="1">
    <name type="scientific">Albugo laibachii Nc14</name>
    <dbReference type="NCBI Taxonomy" id="890382"/>
    <lineage>
        <taxon>Eukaryota</taxon>
        <taxon>Sar</taxon>
        <taxon>Stramenopiles</taxon>
        <taxon>Oomycota</taxon>
        <taxon>Peronosporomycetes</taxon>
        <taxon>Albuginales</taxon>
        <taxon>Albuginaceae</taxon>
        <taxon>Albugo</taxon>
    </lineage>
</organism>
<sequence>MLIDFWIRDSSYHCIGADRLEAWLNISRNVSQSACGIMVRDLRRILHIFHKENMQTPRTQRSVQTSGTSSTMKRVGGGYVIRTAIVEPNQQQQHQRAPTTGTNFMHVGISDI</sequence>
<reference evidence="1" key="2">
    <citation type="submission" date="2011-02" db="EMBL/GenBank/DDBJ databases">
        <authorList>
            <person name="MacLean D."/>
        </authorList>
    </citation>
    <scope>NUCLEOTIDE SEQUENCE</scope>
</reference>
<proteinExistence type="predicted"/>
<dbReference type="HOGENOM" id="CLU_172168_0_0_1"/>
<dbReference type="EMBL" id="FR824079">
    <property type="protein sequence ID" value="CCA17395.1"/>
    <property type="molecule type" value="Genomic_DNA"/>
</dbReference>